<evidence type="ECO:0000256" key="3">
    <source>
        <dbReference type="ARBA" id="ARBA00022475"/>
    </source>
</evidence>
<evidence type="ECO:0000313" key="13">
    <source>
        <dbReference type="EMBL" id="RHF71673.1"/>
    </source>
</evidence>
<feature type="active site" description="Phosphocysteine intermediate; for EIIB activity" evidence="11">
    <location>
        <position position="18"/>
    </location>
</feature>
<dbReference type="PROSITE" id="PS51098">
    <property type="entry name" value="PTS_EIIB_TYPE_1"/>
    <property type="match status" value="1"/>
</dbReference>
<keyword evidence="9" id="KW-1133">Transmembrane helix</keyword>
<reference evidence="13 14" key="1">
    <citation type="submission" date="2018-08" db="EMBL/GenBank/DDBJ databases">
        <title>A genome reference for cultivated species of the human gut microbiota.</title>
        <authorList>
            <person name="Zou Y."/>
            <person name="Xue W."/>
            <person name="Luo G."/>
        </authorList>
    </citation>
    <scope>NUCLEOTIDE SEQUENCE [LARGE SCALE GENOMIC DNA]</scope>
    <source>
        <strain evidence="13 14">AM25-1</strain>
    </source>
</reference>
<dbReference type="AlphaFoldDB" id="A0A414PT02"/>
<evidence type="ECO:0000256" key="2">
    <source>
        <dbReference type="ARBA" id="ARBA00022448"/>
    </source>
</evidence>
<keyword evidence="5" id="KW-0808">Transferase</keyword>
<evidence type="ECO:0000256" key="7">
    <source>
        <dbReference type="ARBA" id="ARBA00022692"/>
    </source>
</evidence>
<keyword evidence="6" id="KW-0598">Phosphotransferase system</keyword>
<dbReference type="InterPro" id="IPR018113">
    <property type="entry name" value="PTrfase_EIIB_Cys"/>
</dbReference>
<dbReference type="InterPro" id="IPR050429">
    <property type="entry name" value="PTS_Glucose_EIICBA"/>
</dbReference>
<dbReference type="Pfam" id="PF00367">
    <property type="entry name" value="PTS_EIIB"/>
    <property type="match status" value="1"/>
</dbReference>
<accession>A0A414PT02</accession>
<evidence type="ECO:0000256" key="9">
    <source>
        <dbReference type="ARBA" id="ARBA00022989"/>
    </source>
</evidence>
<keyword evidence="2" id="KW-0813">Transport</keyword>
<dbReference type="GO" id="GO:0005886">
    <property type="term" value="C:plasma membrane"/>
    <property type="evidence" value="ECO:0007669"/>
    <property type="project" value="UniProtKB-SubCell"/>
</dbReference>
<evidence type="ECO:0000256" key="5">
    <source>
        <dbReference type="ARBA" id="ARBA00022679"/>
    </source>
</evidence>
<keyword evidence="3" id="KW-1003">Cell membrane</keyword>
<gene>
    <name evidence="13" type="ORF">DW663_08160</name>
</gene>
<keyword evidence="10" id="KW-0472">Membrane</keyword>
<dbReference type="EMBL" id="QRHL01000013">
    <property type="protein sequence ID" value="RHF71673.1"/>
    <property type="molecule type" value="Genomic_DNA"/>
</dbReference>
<dbReference type="GO" id="GO:0008982">
    <property type="term" value="F:protein-N(PI)-phosphohistidine-sugar phosphotransferase activity"/>
    <property type="evidence" value="ECO:0007669"/>
    <property type="project" value="InterPro"/>
</dbReference>
<evidence type="ECO:0000256" key="6">
    <source>
        <dbReference type="ARBA" id="ARBA00022683"/>
    </source>
</evidence>
<dbReference type="PANTHER" id="PTHR30009">
    <property type="entry name" value="CYTOCHROME C-TYPE SYNTHESIS PROTEIN AND PTS TRANSMEMBRANE COMPONENT"/>
    <property type="match status" value="1"/>
</dbReference>
<dbReference type="InterPro" id="IPR001996">
    <property type="entry name" value="PTS_IIB_1"/>
</dbReference>
<dbReference type="Proteomes" id="UP000284676">
    <property type="component" value="Unassembled WGS sequence"/>
</dbReference>
<evidence type="ECO:0000256" key="1">
    <source>
        <dbReference type="ARBA" id="ARBA00004236"/>
    </source>
</evidence>
<protein>
    <recommendedName>
        <fullName evidence="12">PTS EIIB type-1 domain-containing protein</fullName>
    </recommendedName>
</protein>
<proteinExistence type="predicted"/>
<evidence type="ECO:0000313" key="14">
    <source>
        <dbReference type="Proteomes" id="UP000284676"/>
    </source>
</evidence>
<name>A0A414PT02_FUSMR</name>
<comment type="subcellular location">
    <subcellularLocation>
        <location evidence="1">Cell membrane</location>
    </subcellularLocation>
</comment>
<dbReference type="SUPFAM" id="SSF55604">
    <property type="entry name" value="Glucose permease domain IIB"/>
    <property type="match status" value="1"/>
</dbReference>
<evidence type="ECO:0000256" key="4">
    <source>
        <dbReference type="ARBA" id="ARBA00022597"/>
    </source>
</evidence>
<evidence type="ECO:0000259" key="12">
    <source>
        <dbReference type="PROSITE" id="PS51098"/>
    </source>
</evidence>
<comment type="caution">
    <text evidence="13">The sequence shown here is derived from an EMBL/GenBank/DDBJ whole genome shotgun (WGS) entry which is preliminary data.</text>
</comment>
<dbReference type="Gene3D" id="3.30.1360.60">
    <property type="entry name" value="Glucose permease domain IIB"/>
    <property type="match status" value="1"/>
</dbReference>
<dbReference type="GO" id="GO:0090563">
    <property type="term" value="F:protein-phosphocysteine-sugar phosphotransferase activity"/>
    <property type="evidence" value="ECO:0007669"/>
    <property type="project" value="TreeGrafter"/>
</dbReference>
<evidence type="ECO:0000256" key="11">
    <source>
        <dbReference type="PROSITE-ProRule" id="PRU00421"/>
    </source>
</evidence>
<dbReference type="GO" id="GO:0009401">
    <property type="term" value="P:phosphoenolpyruvate-dependent sugar phosphotransferase system"/>
    <property type="evidence" value="ECO:0007669"/>
    <property type="project" value="UniProtKB-KW"/>
</dbReference>
<sequence length="78" mass="8701">MIIQGLGNKENIKVVTNCFSRLRVQLVDTTKINEEILNQTECSGIVKTKDGVQIIYGLSVPKIKIAVNKKLNLDNSEE</sequence>
<keyword evidence="7" id="KW-0812">Transmembrane</keyword>
<dbReference type="PANTHER" id="PTHR30009:SF12">
    <property type="entry name" value="PHOSPHOTRANSFERASE IIC COMPONENT GLVC"/>
    <property type="match status" value="1"/>
</dbReference>
<feature type="domain" description="PTS EIIB type-1" evidence="12">
    <location>
        <begin position="1"/>
        <end position="77"/>
    </location>
</feature>
<keyword evidence="8" id="KW-0418">Kinase</keyword>
<dbReference type="GeneID" id="62762374"/>
<dbReference type="RefSeq" id="WP_005886201.1">
    <property type="nucleotide sequence ID" value="NZ_CABMMQ010000006.1"/>
</dbReference>
<keyword evidence="4" id="KW-0762">Sugar transport</keyword>
<evidence type="ECO:0000256" key="8">
    <source>
        <dbReference type="ARBA" id="ARBA00022777"/>
    </source>
</evidence>
<organism evidence="13 14">
    <name type="scientific">Fusobacterium mortiferum</name>
    <dbReference type="NCBI Taxonomy" id="850"/>
    <lineage>
        <taxon>Bacteria</taxon>
        <taxon>Fusobacteriati</taxon>
        <taxon>Fusobacteriota</taxon>
        <taxon>Fusobacteriia</taxon>
        <taxon>Fusobacteriales</taxon>
        <taxon>Fusobacteriaceae</taxon>
        <taxon>Fusobacterium</taxon>
    </lineage>
</organism>
<dbReference type="GO" id="GO:0016301">
    <property type="term" value="F:kinase activity"/>
    <property type="evidence" value="ECO:0007669"/>
    <property type="project" value="UniProtKB-KW"/>
</dbReference>
<dbReference type="InterPro" id="IPR036878">
    <property type="entry name" value="Glu_permease_IIB"/>
</dbReference>
<evidence type="ECO:0000256" key="10">
    <source>
        <dbReference type="ARBA" id="ARBA00023136"/>
    </source>
</evidence>